<dbReference type="EMBL" id="UFXS01000001">
    <property type="protein sequence ID" value="STD59647.1"/>
    <property type="molecule type" value="Genomic_DNA"/>
</dbReference>
<gene>
    <name evidence="6" type="primary">penA</name>
    <name evidence="6" type="ORF">NCTC13456_03314</name>
</gene>
<evidence type="ECO:0000313" key="7">
    <source>
        <dbReference type="Proteomes" id="UP000254737"/>
    </source>
</evidence>
<dbReference type="InterPro" id="IPR036138">
    <property type="entry name" value="PBP_dimer_sf"/>
</dbReference>
<keyword evidence="2" id="KW-0645">Protease</keyword>
<dbReference type="InterPro" id="IPR005311">
    <property type="entry name" value="PBP_dimer"/>
</dbReference>
<feature type="transmembrane region" description="Helical" evidence="4">
    <location>
        <begin position="12"/>
        <end position="34"/>
    </location>
</feature>
<dbReference type="AlphaFoldDB" id="A0A376GMT0"/>
<evidence type="ECO:0000256" key="3">
    <source>
        <dbReference type="ARBA" id="ARBA00023136"/>
    </source>
</evidence>
<dbReference type="Pfam" id="PF03793">
    <property type="entry name" value="PASTA"/>
    <property type="match status" value="1"/>
</dbReference>
<dbReference type="STRING" id="343874.GCA_000805695_03109"/>
<dbReference type="Pfam" id="PF00905">
    <property type="entry name" value="Transpeptidase"/>
    <property type="match status" value="1"/>
</dbReference>
<feature type="domain" description="PASTA" evidence="5">
    <location>
        <begin position="601"/>
        <end position="660"/>
    </location>
</feature>
<dbReference type="GO" id="GO:0004180">
    <property type="term" value="F:carboxypeptidase activity"/>
    <property type="evidence" value="ECO:0007669"/>
    <property type="project" value="UniProtKB-KW"/>
</dbReference>
<dbReference type="InterPro" id="IPR050515">
    <property type="entry name" value="Beta-lactam/transpept"/>
</dbReference>
<evidence type="ECO:0000313" key="6">
    <source>
        <dbReference type="EMBL" id="STD59647.1"/>
    </source>
</evidence>
<dbReference type="GO" id="GO:0005886">
    <property type="term" value="C:plasma membrane"/>
    <property type="evidence" value="ECO:0007669"/>
    <property type="project" value="TreeGrafter"/>
</dbReference>
<accession>A0A376GMT0</accession>
<keyword evidence="2" id="KW-0121">Carboxypeptidase</keyword>
<keyword evidence="4" id="KW-1133">Transmembrane helix</keyword>
<dbReference type="Gene3D" id="3.90.1310.10">
    <property type="entry name" value="Penicillin-binding protein 2a (Domain 2)"/>
    <property type="match status" value="1"/>
</dbReference>
<dbReference type="CDD" id="cd06575">
    <property type="entry name" value="PASTA_Pbp2x-like_2"/>
    <property type="match status" value="1"/>
</dbReference>
<evidence type="ECO:0000256" key="2">
    <source>
        <dbReference type="ARBA" id="ARBA00022645"/>
    </source>
</evidence>
<reference evidence="6 7" key="1">
    <citation type="submission" date="2018-06" db="EMBL/GenBank/DDBJ databases">
        <authorList>
            <consortium name="Pathogen Informatics"/>
            <person name="Doyle S."/>
        </authorList>
    </citation>
    <scope>NUCLEOTIDE SEQUENCE [LARGE SCALE GENOMIC DNA]</scope>
    <source>
        <strain evidence="6 7">NCTC13456</strain>
    </source>
</reference>
<dbReference type="SUPFAM" id="SSF54184">
    <property type="entry name" value="Penicillin-binding protein 2x (pbp-2x), c-terminal domain"/>
    <property type="match status" value="1"/>
</dbReference>
<keyword evidence="2" id="KW-0378">Hydrolase</keyword>
<dbReference type="Gene3D" id="3.30.10.20">
    <property type="match status" value="1"/>
</dbReference>
<protein>
    <submittedName>
        <fullName evidence="6">Penicillin-binding protein 2</fullName>
    </submittedName>
</protein>
<name>A0A376GMT0_9FLAO</name>
<evidence type="ECO:0000256" key="1">
    <source>
        <dbReference type="ARBA" id="ARBA00004370"/>
    </source>
</evidence>
<dbReference type="Gene3D" id="3.30.450.330">
    <property type="match status" value="1"/>
</dbReference>
<dbReference type="RefSeq" id="WP_115001748.1">
    <property type="nucleotide sequence ID" value="NZ_UFXS01000001.1"/>
</dbReference>
<dbReference type="Proteomes" id="UP000254737">
    <property type="component" value="Unassembled WGS sequence"/>
</dbReference>
<proteinExistence type="predicted"/>
<evidence type="ECO:0000259" key="5">
    <source>
        <dbReference type="PROSITE" id="PS51178"/>
    </source>
</evidence>
<dbReference type="Pfam" id="PF03717">
    <property type="entry name" value="PBP_dimer"/>
    <property type="match status" value="1"/>
</dbReference>
<dbReference type="SUPFAM" id="SSF56601">
    <property type="entry name" value="beta-lactamase/transpeptidase-like"/>
    <property type="match status" value="1"/>
</dbReference>
<dbReference type="PANTHER" id="PTHR30627">
    <property type="entry name" value="PEPTIDOGLYCAN D,D-TRANSPEPTIDASE"/>
    <property type="match status" value="1"/>
</dbReference>
<dbReference type="InterPro" id="IPR012338">
    <property type="entry name" value="Beta-lactam/transpept-like"/>
</dbReference>
<dbReference type="SMART" id="SM00740">
    <property type="entry name" value="PASTA"/>
    <property type="match status" value="1"/>
</dbReference>
<organism evidence="6 7">
    <name type="scientific">Empedobacter falsenii</name>
    <dbReference type="NCBI Taxonomy" id="343874"/>
    <lineage>
        <taxon>Bacteria</taxon>
        <taxon>Pseudomonadati</taxon>
        <taxon>Bacteroidota</taxon>
        <taxon>Flavobacteriia</taxon>
        <taxon>Flavobacteriales</taxon>
        <taxon>Weeksellaceae</taxon>
        <taxon>Empedobacter</taxon>
    </lineage>
</organism>
<keyword evidence="4" id="KW-0812">Transmembrane</keyword>
<dbReference type="SUPFAM" id="SSF56519">
    <property type="entry name" value="Penicillin binding protein dimerisation domain"/>
    <property type="match status" value="1"/>
</dbReference>
<sequence length="660" mass="73883">MTKSAKNKNNIVIKGWVFAGALAIWAIFIIVFMFRINIVEGVELERFAEKNNFRLDAVTAERGNLYASNGALMATTVTKHNVYVDLTVIKDELFKTEMHNLADSLGKMFTKSPSYFYDKFSTERKKKNRYMMLVKDLDYEQYQRIKKFPIFNKGQNKGGFIHETESKRELIVQDIGVRTIGYDDQRGKVGLEGAYSDLLSGIEGRRWEQFMGRGKWKPMKSWEQEPQAGSSVYTTIDADLQMVAYDALYKQLSEFEAQHGSVVVMEVQTGKVRAIVNLSRKKDGTYIDDYNYAVGEAAEPGSTFKTVSLLAAMDDGFINKNSTVETGGGSYKFYGRTITDTHGYGTLTVDGVMKKSSNIGTAKIINKYYGENPKAFFKKMDKWHMTSPLGVDILGEGSPIMHRPDSKSWSNITLPVMGYGYGLQLTPIQIVTFYNAVANNGKMLKPLFMDKITRKGEPDKIFEPVVLVDQLTSLENVKQMQEMLRGAVEQGTGRIISNSNYDIAGKTGTARVDYWKRDGKGMQYRASFAGYFPAEKPKYSCIVVVHKPNTAKGFYGGSVTAPVFKKIADWVYSKTPIPLPRDLVKKNAVKEFKKGDDINVSNSKNIVPNVTGHTGSKAIPVLENLGLDVQYSGFGKVTNQSIPAGTRFKKGETIYLMLEG</sequence>
<dbReference type="InterPro" id="IPR005543">
    <property type="entry name" value="PASTA_dom"/>
</dbReference>
<keyword evidence="3 4" id="KW-0472">Membrane</keyword>
<dbReference type="Gene3D" id="3.40.710.10">
    <property type="entry name" value="DD-peptidase/beta-lactamase superfamily"/>
    <property type="match status" value="1"/>
</dbReference>
<dbReference type="PROSITE" id="PS51178">
    <property type="entry name" value="PASTA"/>
    <property type="match status" value="1"/>
</dbReference>
<comment type="subcellular location">
    <subcellularLocation>
        <location evidence="1">Membrane</location>
    </subcellularLocation>
</comment>
<dbReference type="GO" id="GO:0008658">
    <property type="term" value="F:penicillin binding"/>
    <property type="evidence" value="ECO:0007669"/>
    <property type="project" value="InterPro"/>
</dbReference>
<dbReference type="InterPro" id="IPR001460">
    <property type="entry name" value="PCN-bd_Tpept"/>
</dbReference>
<dbReference type="GO" id="GO:0071555">
    <property type="term" value="P:cell wall organization"/>
    <property type="evidence" value="ECO:0007669"/>
    <property type="project" value="TreeGrafter"/>
</dbReference>
<evidence type="ECO:0000256" key="4">
    <source>
        <dbReference type="SAM" id="Phobius"/>
    </source>
</evidence>
<dbReference type="PANTHER" id="PTHR30627:SF1">
    <property type="entry name" value="PEPTIDOGLYCAN D,D-TRANSPEPTIDASE FTSI"/>
    <property type="match status" value="1"/>
</dbReference>